<feature type="site" description="Lowers pKa of active site Tyr" evidence="5">
    <location>
        <position position="80"/>
    </location>
</feature>
<reference evidence="7" key="1">
    <citation type="submission" date="2020-12" db="EMBL/GenBank/DDBJ databases">
        <title>Metabolic potential, ecology and presence of endohyphal bacteria is reflected in genomic diversity of Mucoromycotina.</title>
        <authorList>
            <person name="Muszewska A."/>
            <person name="Okrasinska A."/>
            <person name="Steczkiewicz K."/>
            <person name="Drgas O."/>
            <person name="Orlowska M."/>
            <person name="Perlinska-Lenart U."/>
            <person name="Aleksandrzak-Piekarczyk T."/>
            <person name="Szatraj K."/>
            <person name="Zielenkiewicz U."/>
            <person name="Pilsyk S."/>
            <person name="Malc E."/>
            <person name="Mieczkowski P."/>
            <person name="Kruszewska J.S."/>
            <person name="Biernat P."/>
            <person name="Pawlowska J."/>
        </authorList>
    </citation>
    <scope>NUCLEOTIDE SEQUENCE</scope>
    <source>
        <strain evidence="7">WA0000067209</strain>
    </source>
</reference>
<dbReference type="PANTHER" id="PTHR43827:SF13">
    <property type="entry name" value="ALDO_KETO REDUCTASE FAMILY PROTEIN"/>
    <property type="match status" value="1"/>
</dbReference>
<dbReference type="PROSITE" id="PS00798">
    <property type="entry name" value="ALDOKETO_REDUCTASE_1"/>
    <property type="match status" value="1"/>
</dbReference>
<name>A0A8H7PIZ9_MORIS</name>
<dbReference type="PROSITE" id="PS00062">
    <property type="entry name" value="ALDOKETO_REDUCTASE_2"/>
    <property type="match status" value="1"/>
</dbReference>
<feature type="active site" description="Proton donor" evidence="3">
    <location>
        <position position="55"/>
    </location>
</feature>
<comment type="caution">
    <text evidence="7">The sequence shown here is derived from an EMBL/GenBank/DDBJ whole genome shotgun (WGS) entry which is preliminary data.</text>
</comment>
<sequence length="279" mass="31077">MINLTLNSVVSLNNGREIPAIGLGVYRAAPGESTESAVETALKLGYRHIDTAHIYGNEADVGAAIAKSGIPRHEIFVTTKLWDADQGYDSAIQACEVSLQKLGLEYIDLYLIHSPNPGPKLRKESWDALQHLVTKDKVKSIGVSNYGINHLKELLGSNPNIRPVVNQLEIHPWNTRTELVEFCKDQSIEIEAYSPLTKGRKLNDPVLVKIASKYQKSPAQVLIRWSLQHGYIVLPKSVTPERITSNLDVFDFDLSHSDMQALDEKDEYLLTGWDPTVVP</sequence>
<feature type="binding site" evidence="4">
    <location>
        <position position="113"/>
    </location>
    <ligand>
        <name>substrate</name>
    </ligand>
</feature>
<dbReference type="PIRSF" id="PIRSF000097">
    <property type="entry name" value="AKR"/>
    <property type="match status" value="1"/>
</dbReference>
<keyword evidence="2" id="KW-0560">Oxidoreductase</keyword>
<dbReference type="PROSITE" id="PS00063">
    <property type="entry name" value="ALDOKETO_REDUCTASE_3"/>
    <property type="match status" value="1"/>
</dbReference>
<dbReference type="InterPro" id="IPR036812">
    <property type="entry name" value="NAD(P)_OxRdtase_dom_sf"/>
</dbReference>
<dbReference type="FunFam" id="3.20.20.100:FF:000015">
    <property type="entry name" value="Oxidoreductase, aldo/keto reductase family"/>
    <property type="match status" value="1"/>
</dbReference>
<dbReference type="GO" id="GO:0016491">
    <property type="term" value="F:oxidoreductase activity"/>
    <property type="evidence" value="ECO:0007669"/>
    <property type="project" value="UniProtKB-KW"/>
</dbReference>
<evidence type="ECO:0000256" key="3">
    <source>
        <dbReference type="PIRSR" id="PIRSR000097-1"/>
    </source>
</evidence>
<dbReference type="SUPFAM" id="SSF51430">
    <property type="entry name" value="NAD(P)-linked oxidoreductase"/>
    <property type="match status" value="1"/>
</dbReference>
<dbReference type="EMBL" id="JAEPQZ010000013">
    <property type="protein sequence ID" value="KAG2174151.1"/>
    <property type="molecule type" value="Genomic_DNA"/>
</dbReference>
<dbReference type="OrthoDB" id="416253at2759"/>
<dbReference type="InterPro" id="IPR020471">
    <property type="entry name" value="AKR"/>
</dbReference>
<evidence type="ECO:0000313" key="8">
    <source>
        <dbReference type="Proteomes" id="UP000654370"/>
    </source>
</evidence>
<evidence type="ECO:0000259" key="6">
    <source>
        <dbReference type="Pfam" id="PF00248"/>
    </source>
</evidence>
<dbReference type="Gene3D" id="3.20.20.100">
    <property type="entry name" value="NADP-dependent oxidoreductase domain"/>
    <property type="match status" value="1"/>
</dbReference>
<evidence type="ECO:0000256" key="1">
    <source>
        <dbReference type="ARBA" id="ARBA00007905"/>
    </source>
</evidence>
<protein>
    <recommendedName>
        <fullName evidence="6">NADP-dependent oxidoreductase domain-containing protein</fullName>
    </recommendedName>
</protein>
<organism evidence="7 8">
    <name type="scientific">Mortierella isabellina</name>
    <name type="common">Filamentous fungus</name>
    <name type="synonym">Umbelopsis isabellina</name>
    <dbReference type="NCBI Taxonomy" id="91625"/>
    <lineage>
        <taxon>Eukaryota</taxon>
        <taxon>Fungi</taxon>
        <taxon>Fungi incertae sedis</taxon>
        <taxon>Mucoromycota</taxon>
        <taxon>Mucoromycotina</taxon>
        <taxon>Umbelopsidomycetes</taxon>
        <taxon>Umbelopsidales</taxon>
        <taxon>Umbelopsidaceae</taxon>
        <taxon>Umbelopsis</taxon>
    </lineage>
</organism>
<evidence type="ECO:0000313" key="7">
    <source>
        <dbReference type="EMBL" id="KAG2174151.1"/>
    </source>
</evidence>
<dbReference type="AlphaFoldDB" id="A0A8H7PIZ9"/>
<accession>A0A8H7PIZ9</accession>
<gene>
    <name evidence="7" type="ORF">INT43_004171</name>
</gene>
<dbReference type="PRINTS" id="PR00069">
    <property type="entry name" value="ALDKETRDTASE"/>
</dbReference>
<dbReference type="Proteomes" id="UP000654370">
    <property type="component" value="Unassembled WGS sequence"/>
</dbReference>
<comment type="similarity">
    <text evidence="1">Belongs to the aldo/keto reductase family.</text>
</comment>
<proteinExistence type="inferred from homology"/>
<dbReference type="InterPro" id="IPR018170">
    <property type="entry name" value="Aldo/ket_reductase_CS"/>
</dbReference>
<feature type="domain" description="NADP-dependent oxidoreductase" evidence="6">
    <location>
        <begin position="29"/>
        <end position="266"/>
    </location>
</feature>
<evidence type="ECO:0000256" key="2">
    <source>
        <dbReference type="ARBA" id="ARBA00023002"/>
    </source>
</evidence>
<keyword evidence="8" id="KW-1185">Reference proteome</keyword>
<dbReference type="CDD" id="cd19071">
    <property type="entry name" value="AKR_AKR1-5-like"/>
    <property type="match status" value="1"/>
</dbReference>
<evidence type="ECO:0000256" key="4">
    <source>
        <dbReference type="PIRSR" id="PIRSR000097-2"/>
    </source>
</evidence>
<evidence type="ECO:0000256" key="5">
    <source>
        <dbReference type="PIRSR" id="PIRSR000097-3"/>
    </source>
</evidence>
<dbReference type="PANTHER" id="PTHR43827">
    <property type="entry name" value="2,5-DIKETO-D-GLUCONIC ACID REDUCTASE"/>
    <property type="match status" value="1"/>
</dbReference>
<dbReference type="InterPro" id="IPR023210">
    <property type="entry name" value="NADP_OxRdtase_dom"/>
</dbReference>
<dbReference type="Pfam" id="PF00248">
    <property type="entry name" value="Aldo_ket_red"/>
    <property type="match status" value="1"/>
</dbReference>